<dbReference type="Gene3D" id="1.10.10.10">
    <property type="entry name" value="Winged helix-like DNA-binding domain superfamily/Winged helix DNA-binding domain"/>
    <property type="match status" value="1"/>
</dbReference>
<dbReference type="Pfam" id="PF13333">
    <property type="entry name" value="rve_2"/>
    <property type="match status" value="1"/>
</dbReference>
<dbReference type="EMBL" id="JBBMFA010000111">
    <property type="protein sequence ID" value="MEQ2521571.1"/>
    <property type="molecule type" value="Genomic_DNA"/>
</dbReference>
<feature type="domain" description="Integrase catalytic" evidence="3">
    <location>
        <begin position="211"/>
        <end position="373"/>
    </location>
</feature>
<proteinExistence type="predicted"/>
<comment type="caution">
    <text evidence="4">The sequence shown here is derived from an EMBL/GenBank/DDBJ whole genome shotgun (WGS) entry which is preliminary data.</text>
</comment>
<sequence>MKTNEHPIELVQKCCAEYYDGKPVTEISKENQVARCTIYRWLKQYKNLSPDLIPTQRALSDLRKKQQRTEQICQILKAVNCTASDPVSVKLSELERLLDQYPIRVLCDALEVNRGTFYNHMKSKQEPSLRTQRRKDLSAAVKEVFEESHGLFGSDKILAVLQTQGYKTSKKTVLDIMHDLGLSSFRTTAKADYKKWVKLQGNPNVLNRQFNVSAPNTAWVGDCTQFAVCGKKYHICAILDLYARKVIAYKISPRASTQLVTATFKQAFEQRKPGKDLIFHSDRGCQYTSQAFRTLLRDYHVTQSFSKGGTPYDNGVMESFFSSLKQEELYRSSYRSENEFKKRVSEYMKFYNKRRPHRANQYKTPDEAENAFNEKNTG</sequence>
<dbReference type="Proteomes" id="UP001477672">
    <property type="component" value="Unassembled WGS sequence"/>
</dbReference>
<evidence type="ECO:0000256" key="1">
    <source>
        <dbReference type="ARBA" id="ARBA00002286"/>
    </source>
</evidence>
<evidence type="ECO:0000313" key="5">
    <source>
        <dbReference type="Proteomes" id="UP001477672"/>
    </source>
</evidence>
<dbReference type="InterPro" id="IPR036397">
    <property type="entry name" value="RNaseH_sf"/>
</dbReference>
<protein>
    <submittedName>
        <fullName evidence="4">IS3 family transposase</fullName>
    </submittedName>
</protein>
<evidence type="ECO:0000259" key="3">
    <source>
        <dbReference type="PROSITE" id="PS50994"/>
    </source>
</evidence>
<feature type="region of interest" description="Disordered" evidence="2">
    <location>
        <begin position="355"/>
        <end position="378"/>
    </location>
</feature>
<dbReference type="InterPro" id="IPR009057">
    <property type="entry name" value="Homeodomain-like_sf"/>
</dbReference>
<dbReference type="InterPro" id="IPR036388">
    <property type="entry name" value="WH-like_DNA-bd_sf"/>
</dbReference>
<dbReference type="SUPFAM" id="SSF53098">
    <property type="entry name" value="Ribonuclease H-like"/>
    <property type="match status" value="1"/>
</dbReference>
<comment type="function">
    <text evidence="1">Involved in the transposition of the insertion sequence.</text>
</comment>
<keyword evidence="5" id="KW-1185">Reference proteome</keyword>
<reference evidence="4 5" key="1">
    <citation type="submission" date="2024-03" db="EMBL/GenBank/DDBJ databases">
        <title>Human intestinal bacterial collection.</title>
        <authorList>
            <person name="Pauvert C."/>
            <person name="Hitch T.C.A."/>
            <person name="Clavel T."/>
        </authorList>
    </citation>
    <scope>NUCLEOTIDE SEQUENCE [LARGE SCALE GENOMIC DNA]</scope>
    <source>
        <strain evidence="4 5">CLA-JM-H11</strain>
    </source>
</reference>
<dbReference type="Gene3D" id="3.30.420.10">
    <property type="entry name" value="Ribonuclease H-like superfamily/Ribonuclease H"/>
    <property type="match status" value="1"/>
</dbReference>
<dbReference type="PROSITE" id="PS50994">
    <property type="entry name" value="INTEGRASE"/>
    <property type="match status" value="1"/>
</dbReference>
<dbReference type="NCBIfam" id="NF033516">
    <property type="entry name" value="transpos_IS3"/>
    <property type="match status" value="1"/>
</dbReference>
<dbReference type="SUPFAM" id="SSF46689">
    <property type="entry name" value="Homeodomain-like"/>
    <property type="match status" value="1"/>
</dbReference>
<dbReference type="InterPro" id="IPR025948">
    <property type="entry name" value="HTH-like_dom"/>
</dbReference>
<dbReference type="InterPro" id="IPR012337">
    <property type="entry name" value="RNaseH-like_sf"/>
</dbReference>
<name>A0ABV1GI92_9FIRM</name>
<organism evidence="4 5">
    <name type="scientific">Ruthenibacterium intestinale</name>
    <dbReference type="NCBI Taxonomy" id="3133163"/>
    <lineage>
        <taxon>Bacteria</taxon>
        <taxon>Bacillati</taxon>
        <taxon>Bacillota</taxon>
        <taxon>Clostridia</taxon>
        <taxon>Eubacteriales</taxon>
        <taxon>Oscillospiraceae</taxon>
        <taxon>Ruthenibacterium</taxon>
    </lineage>
</organism>
<dbReference type="InterPro" id="IPR050900">
    <property type="entry name" value="Transposase_IS3/IS150/IS904"/>
</dbReference>
<evidence type="ECO:0000256" key="2">
    <source>
        <dbReference type="SAM" id="MobiDB-lite"/>
    </source>
</evidence>
<dbReference type="InterPro" id="IPR001584">
    <property type="entry name" value="Integrase_cat-core"/>
</dbReference>
<accession>A0ABV1GI92</accession>
<dbReference type="Pfam" id="PF00665">
    <property type="entry name" value="rve"/>
    <property type="match status" value="1"/>
</dbReference>
<dbReference type="Pfam" id="PF13276">
    <property type="entry name" value="HTH_21"/>
    <property type="match status" value="1"/>
</dbReference>
<gene>
    <name evidence="4" type="ORF">WMO24_14210</name>
</gene>
<dbReference type="InterPro" id="IPR048020">
    <property type="entry name" value="Transpos_IS3"/>
</dbReference>
<dbReference type="RefSeq" id="WP_349217027.1">
    <property type="nucleotide sequence ID" value="NZ_JBBMFA010000111.1"/>
</dbReference>
<evidence type="ECO:0000313" key="4">
    <source>
        <dbReference type="EMBL" id="MEQ2521571.1"/>
    </source>
</evidence>
<dbReference type="PANTHER" id="PTHR46889:SF4">
    <property type="entry name" value="TRANSPOSASE INSO FOR INSERTION SEQUENCE ELEMENT IS911B-RELATED"/>
    <property type="match status" value="1"/>
</dbReference>
<dbReference type="PANTHER" id="PTHR46889">
    <property type="entry name" value="TRANSPOSASE INSF FOR INSERTION SEQUENCE IS3B-RELATED"/>
    <property type="match status" value="1"/>
</dbReference>